<feature type="compositionally biased region" description="Acidic residues" evidence="1">
    <location>
        <begin position="53"/>
        <end position="67"/>
    </location>
</feature>
<feature type="compositionally biased region" description="Basic and acidic residues" evidence="1">
    <location>
        <begin position="1"/>
        <end position="12"/>
    </location>
</feature>
<feature type="compositionally biased region" description="Basic and acidic residues" evidence="1">
    <location>
        <begin position="168"/>
        <end position="178"/>
    </location>
</feature>
<protein>
    <submittedName>
        <fullName evidence="2">Uncharacterized protein</fullName>
    </submittedName>
</protein>
<dbReference type="EMBL" id="MTSL01000041">
    <property type="protein sequence ID" value="PJF19799.1"/>
    <property type="molecule type" value="Genomic_DNA"/>
</dbReference>
<name>A0A2H9TPX6_9FUNG</name>
<accession>A0A2H9TPX6</accession>
<dbReference type="Proteomes" id="UP000240830">
    <property type="component" value="Unassembled WGS sequence"/>
</dbReference>
<evidence type="ECO:0000256" key="1">
    <source>
        <dbReference type="SAM" id="MobiDB-lite"/>
    </source>
</evidence>
<comment type="caution">
    <text evidence="2">The sequence shown here is derived from an EMBL/GenBank/DDBJ whole genome shotgun (WGS) entry which is preliminary data.</text>
</comment>
<evidence type="ECO:0000313" key="2">
    <source>
        <dbReference type="EMBL" id="PJF19799.1"/>
    </source>
</evidence>
<organism evidence="2 3">
    <name type="scientific">Paramicrosporidium saccamoebae</name>
    <dbReference type="NCBI Taxonomy" id="1246581"/>
    <lineage>
        <taxon>Eukaryota</taxon>
        <taxon>Fungi</taxon>
        <taxon>Fungi incertae sedis</taxon>
        <taxon>Cryptomycota</taxon>
        <taxon>Cryptomycota incertae sedis</taxon>
        <taxon>Paramicrosporidium</taxon>
    </lineage>
</organism>
<evidence type="ECO:0000313" key="3">
    <source>
        <dbReference type="Proteomes" id="UP000240830"/>
    </source>
</evidence>
<reference evidence="2 3" key="1">
    <citation type="submission" date="2016-10" db="EMBL/GenBank/DDBJ databases">
        <title>The genome of Paramicrosporidium saccamoebae is the missing link in understanding Cryptomycota and Microsporidia evolution.</title>
        <authorList>
            <person name="Quandt C.A."/>
            <person name="Beaudet D."/>
            <person name="Corsaro D."/>
            <person name="Michel R."/>
            <person name="Corradi N."/>
            <person name="James T."/>
        </authorList>
    </citation>
    <scope>NUCLEOTIDE SEQUENCE [LARGE SCALE GENOMIC DNA]</scope>
    <source>
        <strain evidence="2 3">KSL3</strain>
    </source>
</reference>
<keyword evidence="3" id="KW-1185">Reference proteome</keyword>
<gene>
    <name evidence="2" type="ORF">PSACC_00420</name>
</gene>
<dbReference type="AlphaFoldDB" id="A0A2H9TPX6"/>
<feature type="compositionally biased region" description="Basic and acidic residues" evidence="1">
    <location>
        <begin position="28"/>
        <end position="38"/>
    </location>
</feature>
<sequence>MKPDAYKKERSRQYLAKQRAKHGSRATGENKVESAEMKRLRKLSSNSDRYDTEGEEEGTVSSDDEFDISSTQQLELLLASVKLETIQDDLEQTRSEASCPTYEKWSSFSVEKLAMIVERERVTNEETRHLPKRFTDYWRSLPTSGTECRPKSDTAPPRSSAGSRFVKPKGERQGKNLPKDATPAVKTESRERGELENWLDNVLDEM</sequence>
<proteinExistence type="predicted"/>
<feature type="region of interest" description="Disordered" evidence="1">
    <location>
        <begin position="1"/>
        <end position="67"/>
    </location>
</feature>
<feature type="region of interest" description="Disordered" evidence="1">
    <location>
        <begin position="141"/>
        <end position="206"/>
    </location>
</feature>